<dbReference type="Proteomes" id="UP001150062">
    <property type="component" value="Unassembled WGS sequence"/>
</dbReference>
<protein>
    <submittedName>
        <fullName evidence="3">Uncharacterized protein</fullName>
    </submittedName>
</protein>
<reference evidence="3" key="1">
    <citation type="submission" date="2022-08" db="EMBL/GenBank/DDBJ databases">
        <title>Novel sulfate-reducing endosymbionts in the free-living metamonad Anaeramoeba.</title>
        <authorList>
            <person name="Jerlstrom-Hultqvist J."/>
            <person name="Cepicka I."/>
            <person name="Gallot-Lavallee L."/>
            <person name="Salas-Leiva D."/>
            <person name="Curtis B.A."/>
            <person name="Zahonova K."/>
            <person name="Pipaliya S."/>
            <person name="Dacks J."/>
            <person name="Roger A.J."/>
        </authorList>
    </citation>
    <scope>NUCLEOTIDE SEQUENCE</scope>
    <source>
        <strain evidence="3">Schooner1</strain>
    </source>
</reference>
<feature type="compositionally biased region" description="Polar residues" evidence="1">
    <location>
        <begin position="1"/>
        <end position="16"/>
    </location>
</feature>
<dbReference type="EMBL" id="JAOAOG010000216">
    <property type="protein sequence ID" value="KAJ6239930.1"/>
    <property type="molecule type" value="Genomic_DNA"/>
</dbReference>
<organism evidence="3 4">
    <name type="scientific">Anaeramoeba flamelloides</name>
    <dbReference type="NCBI Taxonomy" id="1746091"/>
    <lineage>
        <taxon>Eukaryota</taxon>
        <taxon>Metamonada</taxon>
        <taxon>Anaeramoebidae</taxon>
        <taxon>Anaeramoeba</taxon>
    </lineage>
</organism>
<sequence length="524" mass="58562">MFRKSNVQTNNIQTLGSMMGGQGGGFEMNNMNMETGGMDTMNMEMGGMNTMNVEMGGMNMNMDMGMGNMGNNGMNNGMQNVLQTLQRGQNDFTTNTQNFEGPPNFDEPPNFNTPSNIPPPPQNNTMGLFLKRGTGVTNNTTTFDSFADPLPTTTKPTNTEQRASISDCVLIVLFIIAWTSFTVLLSISVGGLRQRYEWPRKIEDCQTNYTATVNEIYYHGRNSTLIKAVSIDDCKPKYTGENKVDTYTCFVNPKNETEIRLFPLYNFSSQQAATAFMVILCVGFNLPILISGFHKKTTPIHKFLMIPGLIIFSPFVSLFLPCTLVHKHGNSKKIWALYPLLVGIGLVMILTLTVVRPANNSTDKLEDSTCKIEYQSSSSYDITDSPYAYPLTCSSALMGDDDSYSGFSTKYWLKVSPTNYPQVWTDTNMYKPYMKYPFSTYKALNSGDSYYTYSSTYPQVGDTIECWIEKQWSYDANNHTYPDLHLRKPNDYAGVKVGLAFSIISGIFYGLAFLMVVGCTNKVG</sequence>
<feature type="transmembrane region" description="Helical" evidence="2">
    <location>
        <begin position="497"/>
        <end position="519"/>
    </location>
</feature>
<feature type="transmembrane region" description="Helical" evidence="2">
    <location>
        <begin position="272"/>
        <end position="293"/>
    </location>
</feature>
<accession>A0ABQ8Y5Q4</accession>
<feature type="transmembrane region" description="Helical" evidence="2">
    <location>
        <begin position="169"/>
        <end position="192"/>
    </location>
</feature>
<evidence type="ECO:0000313" key="3">
    <source>
        <dbReference type="EMBL" id="KAJ6239930.1"/>
    </source>
</evidence>
<proteinExistence type="predicted"/>
<gene>
    <name evidence="3" type="ORF">M0813_24851</name>
</gene>
<keyword evidence="2" id="KW-1133">Transmembrane helix</keyword>
<keyword evidence="2" id="KW-0812">Transmembrane</keyword>
<keyword evidence="2" id="KW-0472">Membrane</keyword>
<evidence type="ECO:0000256" key="1">
    <source>
        <dbReference type="SAM" id="MobiDB-lite"/>
    </source>
</evidence>
<evidence type="ECO:0000313" key="4">
    <source>
        <dbReference type="Proteomes" id="UP001150062"/>
    </source>
</evidence>
<comment type="caution">
    <text evidence="3">The sequence shown here is derived from an EMBL/GenBank/DDBJ whole genome shotgun (WGS) entry which is preliminary data.</text>
</comment>
<evidence type="ECO:0000256" key="2">
    <source>
        <dbReference type="SAM" id="Phobius"/>
    </source>
</evidence>
<feature type="transmembrane region" description="Helical" evidence="2">
    <location>
        <begin position="305"/>
        <end position="325"/>
    </location>
</feature>
<feature type="region of interest" description="Disordered" evidence="1">
    <location>
        <begin position="1"/>
        <end position="21"/>
    </location>
</feature>
<feature type="transmembrane region" description="Helical" evidence="2">
    <location>
        <begin position="337"/>
        <end position="355"/>
    </location>
</feature>
<name>A0ABQ8Y5Q4_9EUKA</name>
<keyword evidence="4" id="KW-1185">Reference proteome</keyword>